<dbReference type="GO" id="GO:0004497">
    <property type="term" value="F:monooxygenase activity"/>
    <property type="evidence" value="ECO:0007669"/>
    <property type="project" value="InterPro"/>
</dbReference>
<dbReference type="GO" id="GO:0020037">
    <property type="term" value="F:heme binding"/>
    <property type="evidence" value="ECO:0007669"/>
    <property type="project" value="InterPro"/>
</dbReference>
<name>A0AAV4CC58_9GAST</name>
<proteinExistence type="inferred from homology"/>
<keyword evidence="2" id="KW-1133">Transmembrane helix</keyword>
<dbReference type="GO" id="GO:0016705">
    <property type="term" value="F:oxidoreductase activity, acting on paired donors, with incorporation or reduction of molecular oxygen"/>
    <property type="evidence" value="ECO:0007669"/>
    <property type="project" value="InterPro"/>
</dbReference>
<dbReference type="Gene3D" id="1.10.630.10">
    <property type="entry name" value="Cytochrome P450"/>
    <property type="match status" value="1"/>
</dbReference>
<dbReference type="PANTHER" id="PTHR24291:SF175">
    <property type="entry name" value="CYTOCHROME P450"/>
    <property type="match status" value="1"/>
</dbReference>
<protein>
    <submittedName>
        <fullName evidence="3">Cytochrome p450</fullName>
    </submittedName>
</protein>
<gene>
    <name evidence="3" type="ORF">PoB_005479400</name>
</gene>
<dbReference type="InterPro" id="IPR050196">
    <property type="entry name" value="Cytochrome_P450_Monoox"/>
</dbReference>
<dbReference type="GO" id="GO:0005506">
    <property type="term" value="F:iron ion binding"/>
    <property type="evidence" value="ECO:0007669"/>
    <property type="project" value="InterPro"/>
</dbReference>
<dbReference type="EMBL" id="BLXT01006012">
    <property type="protein sequence ID" value="GFO28289.1"/>
    <property type="molecule type" value="Genomic_DNA"/>
</dbReference>
<dbReference type="Proteomes" id="UP000735302">
    <property type="component" value="Unassembled WGS sequence"/>
</dbReference>
<dbReference type="Pfam" id="PF00067">
    <property type="entry name" value="p450"/>
    <property type="match status" value="1"/>
</dbReference>
<dbReference type="InterPro" id="IPR001128">
    <property type="entry name" value="Cyt_P450"/>
</dbReference>
<sequence>MTHYDVARSALPYVAAAAVSWYFYKLFVAPFLSPLRKIPGRPYKPIVGNMLEALNAEAMDNTINWMTEYKSRIVRFYFLYGECRVLVADPELVRHVMITNSKNYLRPASRSLASIVPGFILLLDGEEHHALRKLINPAFNSTSTNEFIPIFEETARKVLNLWQQEVEKNGGKDAQVPAQSHMANLTLEAVCRCGFDYDINSVEDPDHAGVQSFQRMLAGLQIK</sequence>
<keyword evidence="2" id="KW-0472">Membrane</keyword>
<dbReference type="SUPFAM" id="SSF48264">
    <property type="entry name" value="Cytochrome P450"/>
    <property type="match status" value="1"/>
</dbReference>
<evidence type="ECO:0000256" key="2">
    <source>
        <dbReference type="SAM" id="Phobius"/>
    </source>
</evidence>
<dbReference type="InterPro" id="IPR036396">
    <property type="entry name" value="Cyt_P450_sf"/>
</dbReference>
<dbReference type="AlphaFoldDB" id="A0AAV4CC58"/>
<accession>A0AAV4CC58</accession>
<evidence type="ECO:0000313" key="4">
    <source>
        <dbReference type="Proteomes" id="UP000735302"/>
    </source>
</evidence>
<organism evidence="3 4">
    <name type="scientific">Plakobranchus ocellatus</name>
    <dbReference type="NCBI Taxonomy" id="259542"/>
    <lineage>
        <taxon>Eukaryota</taxon>
        <taxon>Metazoa</taxon>
        <taxon>Spiralia</taxon>
        <taxon>Lophotrochozoa</taxon>
        <taxon>Mollusca</taxon>
        <taxon>Gastropoda</taxon>
        <taxon>Heterobranchia</taxon>
        <taxon>Euthyneura</taxon>
        <taxon>Panpulmonata</taxon>
        <taxon>Sacoglossa</taxon>
        <taxon>Placobranchoidea</taxon>
        <taxon>Plakobranchidae</taxon>
        <taxon>Plakobranchus</taxon>
    </lineage>
</organism>
<evidence type="ECO:0000256" key="1">
    <source>
        <dbReference type="ARBA" id="ARBA00010617"/>
    </source>
</evidence>
<keyword evidence="2" id="KW-0812">Transmembrane</keyword>
<dbReference type="PANTHER" id="PTHR24291">
    <property type="entry name" value="CYTOCHROME P450 FAMILY 4"/>
    <property type="match status" value="1"/>
</dbReference>
<keyword evidence="4" id="KW-1185">Reference proteome</keyword>
<evidence type="ECO:0000313" key="3">
    <source>
        <dbReference type="EMBL" id="GFO28289.1"/>
    </source>
</evidence>
<reference evidence="3 4" key="1">
    <citation type="journal article" date="2021" name="Elife">
        <title>Chloroplast acquisition without the gene transfer in kleptoplastic sea slugs, Plakobranchus ocellatus.</title>
        <authorList>
            <person name="Maeda T."/>
            <person name="Takahashi S."/>
            <person name="Yoshida T."/>
            <person name="Shimamura S."/>
            <person name="Takaki Y."/>
            <person name="Nagai Y."/>
            <person name="Toyoda A."/>
            <person name="Suzuki Y."/>
            <person name="Arimoto A."/>
            <person name="Ishii H."/>
            <person name="Satoh N."/>
            <person name="Nishiyama T."/>
            <person name="Hasebe M."/>
            <person name="Maruyama T."/>
            <person name="Minagawa J."/>
            <person name="Obokata J."/>
            <person name="Shigenobu S."/>
        </authorList>
    </citation>
    <scope>NUCLEOTIDE SEQUENCE [LARGE SCALE GENOMIC DNA]</scope>
</reference>
<feature type="transmembrane region" description="Helical" evidence="2">
    <location>
        <begin position="12"/>
        <end position="32"/>
    </location>
</feature>
<comment type="similarity">
    <text evidence="1">Belongs to the cytochrome P450 family.</text>
</comment>
<comment type="caution">
    <text evidence="3">The sequence shown here is derived from an EMBL/GenBank/DDBJ whole genome shotgun (WGS) entry which is preliminary data.</text>
</comment>